<dbReference type="PANTHER" id="PTHR12428">
    <property type="entry name" value="OXA1"/>
    <property type="match status" value="1"/>
</dbReference>
<evidence type="ECO:0000256" key="13">
    <source>
        <dbReference type="ARBA" id="ARBA00031538"/>
    </source>
</evidence>
<evidence type="ECO:0000256" key="15">
    <source>
        <dbReference type="ARBA" id="ARBA00033342"/>
    </source>
</evidence>
<feature type="transmembrane region" description="Helical" evidence="18">
    <location>
        <begin position="93"/>
        <end position="118"/>
    </location>
</feature>
<dbReference type="RefSeq" id="WP_284875550.1">
    <property type="nucleotide sequence ID" value="NZ_CP126970.1"/>
</dbReference>
<feature type="region of interest" description="Disordered" evidence="17">
    <location>
        <begin position="294"/>
        <end position="322"/>
    </location>
</feature>
<keyword evidence="5" id="KW-1003">Cell membrane</keyword>
<evidence type="ECO:0000256" key="3">
    <source>
        <dbReference type="ARBA" id="ARBA00015325"/>
    </source>
</evidence>
<evidence type="ECO:0000313" key="21">
    <source>
        <dbReference type="Proteomes" id="UP001238805"/>
    </source>
</evidence>
<evidence type="ECO:0000256" key="5">
    <source>
        <dbReference type="ARBA" id="ARBA00022475"/>
    </source>
</evidence>
<evidence type="ECO:0000256" key="18">
    <source>
        <dbReference type="SAM" id="Phobius"/>
    </source>
</evidence>
<keyword evidence="8 18" id="KW-1133">Transmembrane helix</keyword>
<feature type="domain" description="Membrane insertase YidC/Oxa/ALB C-terminal" evidence="19">
    <location>
        <begin position="32"/>
        <end position="282"/>
    </location>
</feature>
<evidence type="ECO:0000256" key="6">
    <source>
        <dbReference type="ARBA" id="ARBA00022692"/>
    </source>
</evidence>
<evidence type="ECO:0000256" key="9">
    <source>
        <dbReference type="ARBA" id="ARBA00023136"/>
    </source>
</evidence>
<keyword evidence="6 16" id="KW-0812">Transmembrane</keyword>
<reference evidence="20 21" key="1">
    <citation type="submission" date="2023-05" db="EMBL/GenBank/DDBJ databases">
        <title>Corynebacterium suedekumii sp. nov. and Corynebacterium breve sp. nov. isolated from raw cow's milk.</title>
        <authorList>
            <person name="Baer M.K."/>
            <person name="Mehl L."/>
            <person name="Hellmuth R."/>
            <person name="Marke G."/>
            <person name="Lipski A."/>
        </authorList>
    </citation>
    <scope>NUCLEOTIDE SEQUENCE [LARGE SCALE GENOMIC DNA]</scope>
    <source>
        <strain evidence="20 21">LM112</strain>
    </source>
</reference>
<comment type="subunit">
    <text evidence="12">Interacts with the Sec translocase complex via SecD. Specifically interacts with transmembrane segments of nascent integral membrane proteins during membrane integration.</text>
</comment>
<evidence type="ECO:0000313" key="20">
    <source>
        <dbReference type="EMBL" id="WIM70970.1"/>
    </source>
</evidence>
<evidence type="ECO:0000256" key="14">
    <source>
        <dbReference type="ARBA" id="ARBA00033245"/>
    </source>
</evidence>
<comment type="similarity">
    <text evidence="2">Belongs to the OXA1/ALB3/YidC family. Type 1 subfamily.</text>
</comment>
<keyword evidence="21" id="KW-1185">Reference proteome</keyword>
<gene>
    <name evidence="20" type="primary">yidC</name>
    <name evidence="20" type="ORF">QP029_03895</name>
</gene>
<feature type="transmembrane region" description="Helical" evidence="18">
    <location>
        <begin position="188"/>
        <end position="207"/>
    </location>
</feature>
<feature type="transmembrane region" description="Helical" evidence="18">
    <location>
        <begin position="30"/>
        <end position="52"/>
    </location>
</feature>
<dbReference type="InterPro" id="IPR028055">
    <property type="entry name" value="YidC/Oxa/ALB_C"/>
</dbReference>
<dbReference type="PANTHER" id="PTHR12428:SF65">
    <property type="entry name" value="CYTOCHROME C OXIDASE ASSEMBLY PROTEIN COX18, MITOCHONDRIAL"/>
    <property type="match status" value="1"/>
</dbReference>
<evidence type="ECO:0000256" key="11">
    <source>
        <dbReference type="ARBA" id="ARBA00025034"/>
    </source>
</evidence>
<dbReference type="Proteomes" id="UP001238805">
    <property type="component" value="Chromosome"/>
</dbReference>
<keyword evidence="10" id="KW-0143">Chaperone</keyword>
<feature type="transmembrane region" description="Helical" evidence="18">
    <location>
        <begin position="244"/>
        <end position="269"/>
    </location>
</feature>
<organism evidence="20 21">
    <name type="scientific">Corynebacterium suedekumii</name>
    <dbReference type="NCBI Taxonomy" id="3049801"/>
    <lineage>
        <taxon>Bacteria</taxon>
        <taxon>Bacillati</taxon>
        <taxon>Actinomycetota</taxon>
        <taxon>Actinomycetes</taxon>
        <taxon>Mycobacteriales</taxon>
        <taxon>Corynebacteriaceae</taxon>
        <taxon>Corynebacterium</taxon>
    </lineage>
</organism>
<evidence type="ECO:0000259" key="19">
    <source>
        <dbReference type="Pfam" id="PF02096"/>
    </source>
</evidence>
<sequence length="322" mass="36899">MLNFIYWPISAVLWFWHKVFSFVLDPDSGVTWVLSIIFLTFTVKAIMVKPTINQLRSGRKMQEMQPKMAEIRSKYKNDQQKMMEETRKLQKEVGVNPVLGCLPVLIQLPVFIGLFHVLRSFNRTGEGVGQLGLSIEQNYNTPNYIFSVDDVQSFLDATLFGVPLSAYISMPADMYAAFPKVDFTRTDIMFVAIPLVLIIAVATHFNARMSIDRQKARLASGKQAAPSGDNAEMMQTQMAMMNKMMLWFMPLTILFTGVLWHIGLLFYMVSNNIWTFFQQRIVFAKMDAEEEAEEEARRALKRSTAPAPGARRVQKKNKKKKK</sequence>
<evidence type="ECO:0000256" key="16">
    <source>
        <dbReference type="RuleBase" id="RU003945"/>
    </source>
</evidence>
<keyword evidence="7" id="KW-0653">Protein transport</keyword>
<feature type="compositionally biased region" description="Basic residues" evidence="17">
    <location>
        <begin position="312"/>
        <end position="322"/>
    </location>
</feature>
<evidence type="ECO:0000256" key="10">
    <source>
        <dbReference type="ARBA" id="ARBA00023186"/>
    </source>
</evidence>
<comment type="subcellular location">
    <subcellularLocation>
        <location evidence="1">Cell membrane</location>
        <topology evidence="1">Multi-pass membrane protein</topology>
    </subcellularLocation>
    <subcellularLocation>
        <location evidence="16">Membrane</location>
        <topology evidence="16">Multi-pass membrane protein</topology>
    </subcellularLocation>
</comment>
<dbReference type="EMBL" id="CP126970">
    <property type="protein sequence ID" value="WIM70970.1"/>
    <property type="molecule type" value="Genomic_DNA"/>
</dbReference>
<dbReference type="Pfam" id="PF02096">
    <property type="entry name" value="60KD_IMP"/>
    <property type="match status" value="1"/>
</dbReference>
<keyword evidence="4" id="KW-0813">Transport</keyword>
<dbReference type="NCBIfam" id="TIGR03592">
    <property type="entry name" value="yidC_oxa1_cterm"/>
    <property type="match status" value="1"/>
</dbReference>
<keyword evidence="9 18" id="KW-0472">Membrane</keyword>
<dbReference type="InterPro" id="IPR001708">
    <property type="entry name" value="YidC/ALB3/OXA1/COX18"/>
</dbReference>
<evidence type="ECO:0000256" key="7">
    <source>
        <dbReference type="ARBA" id="ARBA00022927"/>
    </source>
</evidence>
<dbReference type="CDD" id="cd20070">
    <property type="entry name" value="5TM_YidC_Alb3"/>
    <property type="match status" value="1"/>
</dbReference>
<evidence type="ECO:0000256" key="1">
    <source>
        <dbReference type="ARBA" id="ARBA00004651"/>
    </source>
</evidence>
<dbReference type="InterPro" id="IPR047196">
    <property type="entry name" value="YidC_ALB_C"/>
</dbReference>
<evidence type="ECO:0000256" key="17">
    <source>
        <dbReference type="SAM" id="MobiDB-lite"/>
    </source>
</evidence>
<proteinExistence type="inferred from homology"/>
<name>A0ABY8VTS8_9CORY</name>
<dbReference type="NCBIfam" id="NF002899">
    <property type="entry name" value="PRK03449.1"/>
    <property type="match status" value="1"/>
</dbReference>
<comment type="function">
    <text evidence="11">Required for the insertion and/or proper folding and/or complex formation of integral membrane proteins into the membrane. Involved in integration of membrane proteins that insert both dependently and independently of the Sec translocase complex, as well as at least some lipoproteins. Aids folding of multispanning membrane proteins.</text>
</comment>
<evidence type="ECO:0000256" key="12">
    <source>
        <dbReference type="ARBA" id="ARBA00026028"/>
    </source>
</evidence>
<evidence type="ECO:0000256" key="4">
    <source>
        <dbReference type="ARBA" id="ARBA00022448"/>
    </source>
</evidence>
<evidence type="ECO:0000256" key="8">
    <source>
        <dbReference type="ARBA" id="ARBA00022989"/>
    </source>
</evidence>
<protein>
    <recommendedName>
        <fullName evidence="3">Membrane protein insertase YidC</fullName>
    </recommendedName>
    <alternativeName>
        <fullName evidence="15">Foldase YidC</fullName>
    </alternativeName>
    <alternativeName>
        <fullName evidence="14">Membrane integrase YidC</fullName>
    </alternativeName>
    <alternativeName>
        <fullName evidence="13">Membrane protein YidC</fullName>
    </alternativeName>
</protein>
<accession>A0ABY8VTS8</accession>
<evidence type="ECO:0000256" key="2">
    <source>
        <dbReference type="ARBA" id="ARBA00010527"/>
    </source>
</evidence>